<keyword evidence="3" id="KW-0645">Protease</keyword>
<dbReference type="InterPro" id="IPR033121">
    <property type="entry name" value="PEPTIDASE_A1"/>
</dbReference>
<dbReference type="CDD" id="cd05471">
    <property type="entry name" value="pepsin_like"/>
    <property type="match status" value="1"/>
</dbReference>
<evidence type="ECO:0000259" key="5">
    <source>
        <dbReference type="PROSITE" id="PS51767"/>
    </source>
</evidence>
<dbReference type="PRINTS" id="PR00792">
    <property type="entry name" value="PEPSIN"/>
</dbReference>
<dbReference type="InterPro" id="IPR034164">
    <property type="entry name" value="Pepsin-like_dom"/>
</dbReference>
<sequence length="613" mass="66865">MLTPSCSAFFPFFSLIVLVFLRRAVLYQRFLHPSRQNIAAVLLALRRKSHAGSQRPSATNGHTAPPWLLSIETILSSRRAHSPILSGMLSLSSLSLILLQLCSAFAVRFPFHVRNVENTRAARSSIFQRANSSSDSTVGISIRNSANIQYIGNITLGGNPFNVVLDTGSSDLWVAGTVPNAQDLGKSVTLPYAIGKAAGNIHTATMGFDNYTVEDQAFVLVTDTSTFSTDINAQGYQGLIGLGPNTASVIRNKIAKSSADSSLFRIFEQNKTTSNYITILLNRKGDPTEDFAGQLTPKLTIKDVPTLTDVDQHWAVFTDANGVIGPDGEPISINSIVPHVPNGKLVAVIDSGYSLPQVPRDVSDAIYGRVQGAKYDENQELWTIPCDQELNITFKFGGQSFPIHPLDTSSSDFNMTDSSTGQPVCVGTFQPITSAFSLLGEYDMILGMSFLRNTYTLIDFGNFVQDSSDSSDPYIQLLSLTDATEAHADFVKTRLNGVDTTGAASKTLLPASQESHSPESAAEKKQHREEAVLRYWPYILVGCLVFVILLFGSCIWACCRRRRNARAKATVIPIPGVQKNPYQAIHEPAPPMYMQAMGSYSDPYGHGRTSPRY</sequence>
<dbReference type="EMBL" id="SGPL01000018">
    <property type="protein sequence ID" value="THH20587.1"/>
    <property type="molecule type" value="Genomic_DNA"/>
</dbReference>
<feature type="domain" description="Peptidase A1" evidence="5">
    <location>
        <begin position="150"/>
        <end position="468"/>
    </location>
</feature>
<dbReference type="PROSITE" id="PS51767">
    <property type="entry name" value="PEPTIDASE_A1"/>
    <property type="match status" value="1"/>
</dbReference>
<organism evidence="6 7">
    <name type="scientific">Bondarzewia mesenterica</name>
    <dbReference type="NCBI Taxonomy" id="1095465"/>
    <lineage>
        <taxon>Eukaryota</taxon>
        <taxon>Fungi</taxon>
        <taxon>Dikarya</taxon>
        <taxon>Basidiomycota</taxon>
        <taxon>Agaricomycotina</taxon>
        <taxon>Agaricomycetes</taxon>
        <taxon>Russulales</taxon>
        <taxon>Bondarzewiaceae</taxon>
        <taxon>Bondarzewia</taxon>
    </lineage>
</organism>
<comment type="similarity">
    <text evidence="1 3">Belongs to the peptidase A1 family.</text>
</comment>
<evidence type="ECO:0000313" key="7">
    <source>
        <dbReference type="Proteomes" id="UP000310158"/>
    </source>
</evidence>
<dbReference type="InterPro" id="IPR001461">
    <property type="entry name" value="Aspartic_peptidase_A1"/>
</dbReference>
<evidence type="ECO:0000313" key="6">
    <source>
        <dbReference type="EMBL" id="THH20587.1"/>
    </source>
</evidence>
<dbReference type="PANTHER" id="PTHR47966">
    <property type="entry name" value="BETA-SITE APP-CLEAVING ENZYME, ISOFORM A-RELATED"/>
    <property type="match status" value="1"/>
</dbReference>
<keyword evidence="7" id="KW-1185">Reference proteome</keyword>
<comment type="caution">
    <text evidence="6">The sequence shown here is derived from an EMBL/GenBank/DDBJ whole genome shotgun (WGS) entry which is preliminary data.</text>
</comment>
<proteinExistence type="inferred from homology"/>
<dbReference type="InterPro" id="IPR021109">
    <property type="entry name" value="Peptidase_aspartic_dom_sf"/>
</dbReference>
<keyword evidence="2 3" id="KW-0064">Aspartyl protease</keyword>
<gene>
    <name evidence="6" type="ORF">EW146_g784</name>
</gene>
<evidence type="ECO:0000256" key="2">
    <source>
        <dbReference type="ARBA" id="ARBA00022750"/>
    </source>
</evidence>
<keyword evidence="4" id="KW-0472">Membrane</keyword>
<dbReference type="GO" id="GO:0004190">
    <property type="term" value="F:aspartic-type endopeptidase activity"/>
    <property type="evidence" value="ECO:0007669"/>
    <property type="project" value="UniProtKB-KW"/>
</dbReference>
<dbReference type="AlphaFoldDB" id="A0A4S4M779"/>
<accession>A0A4S4M779</accession>
<dbReference type="Proteomes" id="UP000310158">
    <property type="component" value="Unassembled WGS sequence"/>
</dbReference>
<name>A0A4S4M779_9AGAM</name>
<dbReference type="Gene3D" id="2.40.70.10">
    <property type="entry name" value="Acid Proteases"/>
    <property type="match status" value="2"/>
</dbReference>
<dbReference type="GO" id="GO:0006508">
    <property type="term" value="P:proteolysis"/>
    <property type="evidence" value="ECO:0007669"/>
    <property type="project" value="UniProtKB-KW"/>
</dbReference>
<protein>
    <recommendedName>
        <fullName evidence="5">Peptidase A1 domain-containing protein</fullName>
    </recommendedName>
</protein>
<evidence type="ECO:0000256" key="1">
    <source>
        <dbReference type="ARBA" id="ARBA00007447"/>
    </source>
</evidence>
<dbReference type="SUPFAM" id="SSF50630">
    <property type="entry name" value="Acid proteases"/>
    <property type="match status" value="1"/>
</dbReference>
<evidence type="ECO:0000256" key="3">
    <source>
        <dbReference type="RuleBase" id="RU000454"/>
    </source>
</evidence>
<keyword evidence="4" id="KW-1133">Transmembrane helix</keyword>
<keyword evidence="4" id="KW-0812">Transmembrane</keyword>
<keyword evidence="3" id="KW-0378">Hydrolase</keyword>
<evidence type="ECO:0000256" key="4">
    <source>
        <dbReference type="SAM" id="Phobius"/>
    </source>
</evidence>
<dbReference type="InterPro" id="IPR001969">
    <property type="entry name" value="Aspartic_peptidase_AS"/>
</dbReference>
<dbReference type="PROSITE" id="PS00141">
    <property type="entry name" value="ASP_PROTEASE"/>
    <property type="match status" value="1"/>
</dbReference>
<dbReference type="OrthoDB" id="15189at2759"/>
<feature type="transmembrane region" description="Helical" evidence="4">
    <location>
        <begin position="535"/>
        <end position="558"/>
    </location>
</feature>
<dbReference type="Pfam" id="PF00026">
    <property type="entry name" value="Asp"/>
    <property type="match status" value="1"/>
</dbReference>
<feature type="transmembrane region" description="Helical" evidence="4">
    <location>
        <begin position="6"/>
        <end position="25"/>
    </location>
</feature>
<reference evidence="6 7" key="1">
    <citation type="submission" date="2019-02" db="EMBL/GenBank/DDBJ databases">
        <title>Genome sequencing of the rare red list fungi Bondarzewia mesenterica.</title>
        <authorList>
            <person name="Buettner E."/>
            <person name="Kellner H."/>
        </authorList>
    </citation>
    <scope>NUCLEOTIDE SEQUENCE [LARGE SCALE GENOMIC DNA]</scope>
    <source>
        <strain evidence="6 7">DSM 108281</strain>
    </source>
</reference>
<dbReference type="PANTHER" id="PTHR47966:SF51">
    <property type="entry name" value="BETA-SITE APP-CLEAVING ENZYME, ISOFORM A-RELATED"/>
    <property type="match status" value="1"/>
</dbReference>